<evidence type="ECO:0000256" key="2">
    <source>
        <dbReference type="ARBA" id="ARBA00009695"/>
    </source>
</evidence>
<comment type="subcellular location">
    <subcellularLocation>
        <location evidence="1">Cytoplasm</location>
    </subcellularLocation>
</comment>
<evidence type="ECO:0000313" key="7">
    <source>
        <dbReference type="EMBL" id="GAB55572.1"/>
    </source>
</evidence>
<sequence length="147" mass="17499">MSEDQAKIINHTITRLLSRREHSQFELIQKLVARDLDEKLCYKQLQFFIDRRIQCDQRYVEAYVRSAFLKGKGPQVIRQTLSQHNIEGVQVNDNIYREEYDWYNLAEVVREKRFGEAPPVDFIDKQKQMCFLQYRGFEQAHIKAAAG</sequence>
<keyword evidence="4" id="KW-0963">Cytoplasm</keyword>
<dbReference type="PANTHER" id="PTHR33602:SF1">
    <property type="entry name" value="REGULATORY PROTEIN RECX FAMILY PROTEIN"/>
    <property type="match status" value="1"/>
</dbReference>
<comment type="caution">
    <text evidence="7">The sequence shown here is derived from an EMBL/GenBank/DDBJ whole genome shotgun (WGS) entry which is preliminary data.</text>
</comment>
<dbReference type="RefSeq" id="WP_006004793.1">
    <property type="nucleotide sequence ID" value="NZ_BAET01000013.1"/>
</dbReference>
<evidence type="ECO:0000256" key="1">
    <source>
        <dbReference type="ARBA" id="ARBA00004496"/>
    </source>
</evidence>
<evidence type="ECO:0000259" key="6">
    <source>
        <dbReference type="Pfam" id="PF21981"/>
    </source>
</evidence>
<comment type="similarity">
    <text evidence="2">Belongs to the RecX family.</text>
</comment>
<dbReference type="GO" id="GO:0006282">
    <property type="term" value="P:regulation of DNA repair"/>
    <property type="evidence" value="ECO:0007669"/>
    <property type="project" value="InterPro"/>
</dbReference>
<dbReference type="eggNOG" id="COG2137">
    <property type="taxonomic scope" value="Bacteria"/>
</dbReference>
<evidence type="ECO:0000259" key="5">
    <source>
        <dbReference type="Pfam" id="PF02631"/>
    </source>
</evidence>
<dbReference type="InterPro" id="IPR053925">
    <property type="entry name" value="RecX_HTH_3rd"/>
</dbReference>
<dbReference type="EMBL" id="BAET01000013">
    <property type="protein sequence ID" value="GAB55572.1"/>
    <property type="molecule type" value="Genomic_DNA"/>
</dbReference>
<organism evidence="7 8">
    <name type="scientific">Glaciecola punicea ACAM 611</name>
    <dbReference type="NCBI Taxonomy" id="1121923"/>
    <lineage>
        <taxon>Bacteria</taxon>
        <taxon>Pseudomonadati</taxon>
        <taxon>Pseudomonadota</taxon>
        <taxon>Gammaproteobacteria</taxon>
        <taxon>Alteromonadales</taxon>
        <taxon>Alteromonadaceae</taxon>
        <taxon>Glaciecola</taxon>
    </lineage>
</organism>
<dbReference type="AlphaFoldDB" id="H5TB95"/>
<dbReference type="OrthoDB" id="7066780at2"/>
<name>H5TB95_9ALTE</name>
<feature type="domain" description="RecX second three-helical" evidence="5">
    <location>
        <begin position="56"/>
        <end position="87"/>
    </location>
</feature>
<evidence type="ECO:0000313" key="8">
    <source>
        <dbReference type="Proteomes" id="UP000053586"/>
    </source>
</evidence>
<protein>
    <recommendedName>
        <fullName evidence="3">Regulatory protein RecX</fullName>
    </recommendedName>
</protein>
<dbReference type="InterPro" id="IPR036388">
    <property type="entry name" value="WH-like_DNA-bd_sf"/>
</dbReference>
<proteinExistence type="inferred from homology"/>
<dbReference type="GO" id="GO:0005737">
    <property type="term" value="C:cytoplasm"/>
    <property type="evidence" value="ECO:0007669"/>
    <property type="project" value="UniProtKB-SubCell"/>
</dbReference>
<gene>
    <name evidence="7" type="primary">recX</name>
    <name evidence="7" type="ORF">GPUN_1448</name>
</gene>
<dbReference type="PANTHER" id="PTHR33602">
    <property type="entry name" value="REGULATORY PROTEIN RECX FAMILY PROTEIN"/>
    <property type="match status" value="1"/>
</dbReference>
<keyword evidence="8" id="KW-1185">Reference proteome</keyword>
<dbReference type="Pfam" id="PF21981">
    <property type="entry name" value="RecX_HTH3"/>
    <property type="match status" value="1"/>
</dbReference>
<feature type="domain" description="RecX third three-helical" evidence="6">
    <location>
        <begin position="99"/>
        <end position="145"/>
    </location>
</feature>
<evidence type="ECO:0000256" key="3">
    <source>
        <dbReference type="ARBA" id="ARBA00018111"/>
    </source>
</evidence>
<reference evidence="7 8" key="2">
    <citation type="journal article" date="2017" name="Antonie Van Leeuwenhoek">
        <title>Rhizobium rhizosphaerae sp. nov., a novel species isolated from rice rhizosphere.</title>
        <authorList>
            <person name="Zhao J.J."/>
            <person name="Zhang J."/>
            <person name="Zhang R.J."/>
            <person name="Zhang C.W."/>
            <person name="Yin H.Q."/>
            <person name="Zhang X.X."/>
        </authorList>
    </citation>
    <scope>NUCLEOTIDE SEQUENCE [LARGE SCALE GENOMIC DNA]</scope>
    <source>
        <strain evidence="7 8">ACAM 611</strain>
    </source>
</reference>
<accession>H5TB95</accession>
<dbReference type="Proteomes" id="UP000053586">
    <property type="component" value="Unassembled WGS sequence"/>
</dbReference>
<evidence type="ECO:0000256" key="4">
    <source>
        <dbReference type="ARBA" id="ARBA00022490"/>
    </source>
</evidence>
<dbReference type="Pfam" id="PF02631">
    <property type="entry name" value="RecX_HTH2"/>
    <property type="match status" value="1"/>
</dbReference>
<reference evidence="7 8" key="1">
    <citation type="journal article" date="2012" name="J. Bacteriol.">
        <title>Genome sequence of proteorhodopsin-containing sea ice bacterium Glaciecola punicea ACAM 611T.</title>
        <authorList>
            <person name="Qin Q.-L."/>
            <person name="Xie B.-B."/>
            <person name="Shu Y.-L."/>
            <person name="Rong J.-C."/>
            <person name="Zhao D.-L."/>
            <person name="Zhang X.-Y."/>
            <person name="Chen X.-L."/>
            <person name="Zhou B.-C."/>
            <person name="Zhanga Y.-Z."/>
        </authorList>
    </citation>
    <scope>NUCLEOTIDE SEQUENCE [LARGE SCALE GENOMIC DNA]</scope>
    <source>
        <strain evidence="7 8">ACAM 611</strain>
    </source>
</reference>
<dbReference type="InterPro" id="IPR053924">
    <property type="entry name" value="RecX_HTH_2nd"/>
</dbReference>
<dbReference type="STRING" id="56804.BAE46_12500"/>
<dbReference type="Gene3D" id="1.10.10.10">
    <property type="entry name" value="Winged helix-like DNA-binding domain superfamily/Winged helix DNA-binding domain"/>
    <property type="match status" value="3"/>
</dbReference>
<dbReference type="InterPro" id="IPR003783">
    <property type="entry name" value="Regulatory_RecX"/>
</dbReference>